<accession>A0A8H6I9G9</accession>
<feature type="compositionally biased region" description="Basic residues" evidence="1">
    <location>
        <begin position="112"/>
        <end position="121"/>
    </location>
</feature>
<dbReference type="AlphaFoldDB" id="A0A8H6I9G9"/>
<comment type="caution">
    <text evidence="2">The sequence shown here is derived from an EMBL/GenBank/DDBJ whole genome shotgun (WGS) entry which is preliminary data.</text>
</comment>
<sequence length="191" mass="21660">MPAKAVVDDCVPFDVQDWNRRVLMTRPTLSKTREHRWRRALTHHATPIQATDTRTLGPRIDDDGSKCQPKCPCRAYATLLEMSNRNSRRYVLHKGDVSKLSTSTPATTRIPRAQRTRRRPRPVVYLSTDGESRRIANSDERATSTTAGEDGSGKIGKWSETSMVERYGVGCASCIMHQPRWFEASSMALRR</sequence>
<feature type="region of interest" description="Disordered" evidence="1">
    <location>
        <begin position="100"/>
        <end position="157"/>
    </location>
</feature>
<dbReference type="Proteomes" id="UP000521943">
    <property type="component" value="Unassembled WGS sequence"/>
</dbReference>
<feature type="compositionally biased region" description="Basic and acidic residues" evidence="1">
    <location>
        <begin position="130"/>
        <end position="142"/>
    </location>
</feature>
<evidence type="ECO:0000313" key="3">
    <source>
        <dbReference type="Proteomes" id="UP000521943"/>
    </source>
</evidence>
<proteinExistence type="predicted"/>
<evidence type="ECO:0000313" key="2">
    <source>
        <dbReference type="EMBL" id="KAF6761400.1"/>
    </source>
</evidence>
<organism evidence="2 3">
    <name type="scientific">Ephemerocybe angulata</name>
    <dbReference type="NCBI Taxonomy" id="980116"/>
    <lineage>
        <taxon>Eukaryota</taxon>
        <taxon>Fungi</taxon>
        <taxon>Dikarya</taxon>
        <taxon>Basidiomycota</taxon>
        <taxon>Agaricomycotina</taxon>
        <taxon>Agaricomycetes</taxon>
        <taxon>Agaricomycetidae</taxon>
        <taxon>Agaricales</taxon>
        <taxon>Agaricineae</taxon>
        <taxon>Psathyrellaceae</taxon>
        <taxon>Ephemerocybe</taxon>
    </lineage>
</organism>
<evidence type="ECO:0000256" key="1">
    <source>
        <dbReference type="SAM" id="MobiDB-lite"/>
    </source>
</evidence>
<keyword evidence="3" id="KW-1185">Reference proteome</keyword>
<gene>
    <name evidence="2" type="ORF">DFP72DRAFT_39447</name>
</gene>
<reference evidence="2 3" key="1">
    <citation type="submission" date="2020-07" db="EMBL/GenBank/DDBJ databases">
        <title>Comparative genomics of pyrophilous fungi reveals a link between fire events and developmental genes.</title>
        <authorList>
            <consortium name="DOE Joint Genome Institute"/>
            <person name="Steindorff A.S."/>
            <person name="Carver A."/>
            <person name="Calhoun S."/>
            <person name="Stillman K."/>
            <person name="Liu H."/>
            <person name="Lipzen A."/>
            <person name="Pangilinan J."/>
            <person name="Labutti K."/>
            <person name="Bruns T.D."/>
            <person name="Grigoriev I.V."/>
        </authorList>
    </citation>
    <scope>NUCLEOTIDE SEQUENCE [LARGE SCALE GENOMIC DNA]</scope>
    <source>
        <strain evidence="2 3">CBS 144469</strain>
    </source>
</reference>
<protein>
    <submittedName>
        <fullName evidence="2">Uncharacterized protein</fullName>
    </submittedName>
</protein>
<name>A0A8H6I9G9_9AGAR</name>
<dbReference type="EMBL" id="JACGCI010000010">
    <property type="protein sequence ID" value="KAF6761400.1"/>
    <property type="molecule type" value="Genomic_DNA"/>
</dbReference>